<dbReference type="GO" id="GO:0005634">
    <property type="term" value="C:nucleus"/>
    <property type="evidence" value="ECO:0007669"/>
    <property type="project" value="UniProtKB-SubCell"/>
</dbReference>
<proteinExistence type="inferred from homology"/>
<feature type="compositionally biased region" description="Basic residues" evidence="4">
    <location>
        <begin position="1"/>
        <end position="13"/>
    </location>
</feature>
<dbReference type="AlphaFoldDB" id="A0A2P2M592"/>
<name>A0A2P2M592_RHIMU</name>
<sequence>MTKTKASSKKKQNRGVDFKKIKRKLGRKLPPPKNATNTEIKSKAIVLPEQSVASEKKGLAVNKKGLTLKELLQQTSHHNAKVRKDALVGMKDLFLKHPEELKLHRYAIIEKLRERISDEDKIIRDTLFQLLKSIILPGCKEDYQGPLISLMMAYIFNAMTHLAIDVRVMAFKFFDLTVQHYPPTFSLYTEKILQNYEDILQKSQFYLQDKGKLKTVLTGLLHCLSLLPSDKGRGPLEKNVPSRGVLHAYEPDVSTESAEFYVGIKKLRDLVPVLVNCFQDFIPLIHSTPLLDGQSFDCMISILQSIDFAIRFLVHEIYNTTCESIDGGNDLTMWNQILSLVLFKKLLGVFPLNPVHHLLEKVWL</sequence>
<evidence type="ECO:0000256" key="1">
    <source>
        <dbReference type="ARBA" id="ARBA00004123"/>
    </source>
</evidence>
<dbReference type="InterPro" id="IPR011989">
    <property type="entry name" value="ARM-like"/>
</dbReference>
<feature type="region of interest" description="Disordered" evidence="4">
    <location>
        <begin position="1"/>
        <end position="40"/>
    </location>
</feature>
<evidence type="ECO:0000259" key="5">
    <source>
        <dbReference type="Pfam" id="PF12333"/>
    </source>
</evidence>
<evidence type="ECO:0000313" key="6">
    <source>
        <dbReference type="EMBL" id="MBX25388.1"/>
    </source>
</evidence>
<evidence type="ECO:0000256" key="4">
    <source>
        <dbReference type="SAM" id="MobiDB-lite"/>
    </source>
</evidence>
<dbReference type="EMBL" id="GGEC01044904">
    <property type="protein sequence ID" value="MBX25388.1"/>
    <property type="molecule type" value="Transcribed_RNA"/>
</dbReference>
<dbReference type="PANTHER" id="PTHR16056:SF2">
    <property type="entry name" value="TESTIS-EXPRESSED PROTEIN 10"/>
    <property type="match status" value="1"/>
</dbReference>
<dbReference type="InterPro" id="IPR016024">
    <property type="entry name" value="ARM-type_fold"/>
</dbReference>
<protein>
    <recommendedName>
        <fullName evidence="5">Pre-rRNA-processing protein Ipi1 N-terminal domain-containing protein</fullName>
    </recommendedName>
</protein>
<comment type="subcellular location">
    <subcellularLocation>
        <location evidence="1">Nucleus</location>
    </subcellularLocation>
</comment>
<dbReference type="SUPFAM" id="SSF48371">
    <property type="entry name" value="ARM repeat"/>
    <property type="match status" value="1"/>
</dbReference>
<comment type="similarity">
    <text evidence="2">Belongs to the IPI1/TEX10 family.</text>
</comment>
<feature type="domain" description="Pre-rRNA-processing protein Ipi1 N-terminal" evidence="5">
    <location>
        <begin position="146"/>
        <end position="208"/>
    </location>
</feature>
<dbReference type="Gene3D" id="1.25.10.10">
    <property type="entry name" value="Leucine-rich Repeat Variant"/>
    <property type="match status" value="1"/>
</dbReference>
<evidence type="ECO:0000256" key="2">
    <source>
        <dbReference type="ARBA" id="ARBA00006427"/>
    </source>
</evidence>
<keyword evidence="3" id="KW-0539">Nucleus</keyword>
<dbReference type="Pfam" id="PF12333">
    <property type="entry name" value="Ipi1_N"/>
    <property type="match status" value="1"/>
</dbReference>
<dbReference type="InterPro" id="IPR024679">
    <property type="entry name" value="Ipi1_N"/>
</dbReference>
<organism evidence="6">
    <name type="scientific">Rhizophora mucronata</name>
    <name type="common">Asiatic mangrove</name>
    <dbReference type="NCBI Taxonomy" id="61149"/>
    <lineage>
        <taxon>Eukaryota</taxon>
        <taxon>Viridiplantae</taxon>
        <taxon>Streptophyta</taxon>
        <taxon>Embryophyta</taxon>
        <taxon>Tracheophyta</taxon>
        <taxon>Spermatophyta</taxon>
        <taxon>Magnoliopsida</taxon>
        <taxon>eudicotyledons</taxon>
        <taxon>Gunneridae</taxon>
        <taxon>Pentapetalae</taxon>
        <taxon>rosids</taxon>
        <taxon>fabids</taxon>
        <taxon>Malpighiales</taxon>
        <taxon>Rhizophoraceae</taxon>
        <taxon>Rhizophora</taxon>
    </lineage>
</organism>
<dbReference type="PANTHER" id="PTHR16056">
    <property type="entry name" value="REGULATOR OF MICROTUBULE DYNAMICS PROTEIN"/>
    <property type="match status" value="1"/>
</dbReference>
<dbReference type="FunFam" id="1.25.10.10:FF:000348">
    <property type="entry name" value="uncharacterized protein LOC106763108 isoform X2"/>
    <property type="match status" value="1"/>
</dbReference>
<evidence type="ECO:0000256" key="3">
    <source>
        <dbReference type="ARBA" id="ARBA00023242"/>
    </source>
</evidence>
<reference evidence="6" key="1">
    <citation type="submission" date="2018-02" db="EMBL/GenBank/DDBJ databases">
        <title>Rhizophora mucronata_Transcriptome.</title>
        <authorList>
            <person name="Meera S.P."/>
            <person name="Sreeshan A."/>
            <person name="Augustine A."/>
        </authorList>
    </citation>
    <scope>NUCLEOTIDE SEQUENCE</scope>
    <source>
        <tissue evidence="6">Leaf</tissue>
    </source>
</reference>
<accession>A0A2P2M592</accession>